<proteinExistence type="predicted"/>
<comment type="caution">
    <text evidence="1">The sequence shown here is derived from an EMBL/GenBank/DDBJ whole genome shotgun (WGS) entry which is preliminary data.</text>
</comment>
<dbReference type="EMBL" id="AWTP01000103">
    <property type="protein sequence ID" value="KGH12944.1"/>
    <property type="molecule type" value="Genomic_DNA"/>
</dbReference>
<sequence length="127" mass="14630">MLMTISAIFPRNYLDIKFLHGCIGHVCVFISLNKISGKEEDIISELMDGLNDLDNRKLSLKLIYKGEIDSVKRSFVGIKKFKLEELNREIDEFCEFMTVERSILKPLSIDLNDGSKKTINNLKIKTF</sequence>
<keyword evidence="2" id="KW-1185">Reference proteome</keyword>
<evidence type="ECO:0000313" key="1">
    <source>
        <dbReference type="EMBL" id="KGH12944.1"/>
    </source>
</evidence>
<organism evidence="1 2">
    <name type="scientific">Comamonas thiooxydans</name>
    <dbReference type="NCBI Taxonomy" id="363952"/>
    <lineage>
        <taxon>Bacteria</taxon>
        <taxon>Pseudomonadati</taxon>
        <taxon>Pseudomonadota</taxon>
        <taxon>Betaproteobacteria</taxon>
        <taxon>Burkholderiales</taxon>
        <taxon>Comamonadaceae</taxon>
        <taxon>Comamonas</taxon>
    </lineage>
</organism>
<reference evidence="1 2" key="1">
    <citation type="submission" date="2013-09" db="EMBL/GenBank/DDBJ databases">
        <title>High correlation between genotypes and phenotypes of environmental bacteria Comamonas testosteroni strains.</title>
        <authorList>
            <person name="Liu L."/>
            <person name="Zhu W."/>
            <person name="Xia X."/>
            <person name="Xu B."/>
            <person name="Luo M."/>
            <person name="Wang G."/>
        </authorList>
    </citation>
    <scope>NUCLEOTIDE SEQUENCE [LARGE SCALE GENOMIC DNA]</scope>
    <source>
        <strain evidence="1 2">DF2</strain>
    </source>
</reference>
<dbReference type="Proteomes" id="UP000029549">
    <property type="component" value="Unassembled WGS sequence"/>
</dbReference>
<evidence type="ECO:0000313" key="2">
    <source>
        <dbReference type="Proteomes" id="UP000029549"/>
    </source>
</evidence>
<protein>
    <submittedName>
        <fullName evidence="1">Uncharacterized protein</fullName>
    </submittedName>
</protein>
<accession>A0A0E3BWD6</accession>
<gene>
    <name evidence="1" type="ORF">P608_09900</name>
</gene>
<name>A0A0E3BWD6_9BURK</name>
<dbReference type="AlphaFoldDB" id="A0A0E3BWD6"/>